<accession>E5R513</accession>
<evidence type="ECO:0000313" key="1">
    <source>
        <dbReference type="EMBL" id="CBX92286.1"/>
    </source>
</evidence>
<dbReference type="InParanoid" id="E5R513"/>
<sequence>MLLCSIINELQSLMHATTYLAYATRAVIHAYKTAAVAYIARPQEV</sequence>
<dbReference type="AlphaFoldDB" id="E5R513"/>
<gene>
    <name evidence="1" type="ORF">LEMA_uP049920.1</name>
</gene>
<proteinExistence type="predicted"/>
<dbReference type="VEuPathDB" id="FungiDB:LEMA_uP049920.1"/>
<protein>
    <submittedName>
        <fullName evidence="1">Predicted protein</fullName>
    </submittedName>
</protein>
<dbReference type="EMBL" id="FP929083">
    <property type="protein sequence ID" value="CBX92286.1"/>
    <property type="molecule type" value="Genomic_DNA"/>
</dbReference>
<reference evidence="2" key="1">
    <citation type="journal article" date="2011" name="Nat. Commun.">
        <title>Effector diversification within compartments of the Leptosphaeria maculans genome affected by Repeat-Induced Point mutations.</title>
        <authorList>
            <person name="Rouxel T."/>
            <person name="Grandaubert J."/>
            <person name="Hane J.K."/>
            <person name="Hoede C."/>
            <person name="van de Wouw A.P."/>
            <person name="Couloux A."/>
            <person name="Dominguez V."/>
            <person name="Anthouard V."/>
            <person name="Bally P."/>
            <person name="Bourras S."/>
            <person name="Cozijnsen A.J."/>
            <person name="Ciuffetti L.M."/>
            <person name="Degrave A."/>
            <person name="Dilmaghani A."/>
            <person name="Duret L."/>
            <person name="Fudal I."/>
            <person name="Goodwin S.B."/>
            <person name="Gout L."/>
            <person name="Glaser N."/>
            <person name="Linglin J."/>
            <person name="Kema G.H.J."/>
            <person name="Lapalu N."/>
            <person name="Lawrence C.B."/>
            <person name="May K."/>
            <person name="Meyer M."/>
            <person name="Ollivier B."/>
            <person name="Poulain J."/>
            <person name="Schoch C.L."/>
            <person name="Simon A."/>
            <person name="Spatafora J.W."/>
            <person name="Stachowiak A."/>
            <person name="Turgeon B.G."/>
            <person name="Tyler B.M."/>
            <person name="Vincent D."/>
            <person name="Weissenbach J."/>
            <person name="Amselem J."/>
            <person name="Quesneville H."/>
            <person name="Oliver R.P."/>
            <person name="Wincker P."/>
            <person name="Balesdent M.-H."/>
            <person name="Howlett B.J."/>
        </authorList>
    </citation>
    <scope>NUCLEOTIDE SEQUENCE [LARGE SCALE GENOMIC DNA]</scope>
    <source>
        <strain evidence="2">JN3 / isolate v23.1.3 / race Av1-4-5-6-7-8</strain>
    </source>
</reference>
<name>E5R513_LEPMJ</name>
<keyword evidence="2" id="KW-1185">Reference proteome</keyword>
<dbReference type="HOGENOM" id="CLU_3207761_0_0_1"/>
<evidence type="ECO:0000313" key="2">
    <source>
        <dbReference type="Proteomes" id="UP000002668"/>
    </source>
</evidence>
<dbReference type="Proteomes" id="UP000002668">
    <property type="component" value="Genome"/>
</dbReference>
<organism evidence="2">
    <name type="scientific">Leptosphaeria maculans (strain JN3 / isolate v23.1.3 / race Av1-4-5-6-7-8)</name>
    <name type="common">Blackleg fungus</name>
    <name type="synonym">Phoma lingam</name>
    <dbReference type="NCBI Taxonomy" id="985895"/>
    <lineage>
        <taxon>Eukaryota</taxon>
        <taxon>Fungi</taxon>
        <taxon>Dikarya</taxon>
        <taxon>Ascomycota</taxon>
        <taxon>Pezizomycotina</taxon>
        <taxon>Dothideomycetes</taxon>
        <taxon>Pleosporomycetidae</taxon>
        <taxon>Pleosporales</taxon>
        <taxon>Pleosporineae</taxon>
        <taxon>Leptosphaeriaceae</taxon>
        <taxon>Plenodomus</taxon>
        <taxon>Plenodomus lingam/Leptosphaeria maculans species complex</taxon>
    </lineage>
</organism>